<gene>
    <name evidence="2" type="ORF">AXG93_3390s1030</name>
</gene>
<feature type="compositionally biased region" description="Basic and acidic residues" evidence="1">
    <location>
        <begin position="34"/>
        <end position="43"/>
    </location>
</feature>
<protein>
    <submittedName>
        <fullName evidence="2">Uncharacterized protein</fullName>
    </submittedName>
</protein>
<reference evidence="2" key="1">
    <citation type="submission" date="2016-03" db="EMBL/GenBank/DDBJ databases">
        <title>Mechanisms controlling the formation of the plant cell surface in tip-growing cells are functionally conserved among land plants.</title>
        <authorList>
            <person name="Honkanen S."/>
            <person name="Jones V.A."/>
            <person name="Morieri G."/>
            <person name="Champion C."/>
            <person name="Hetherington A.J."/>
            <person name="Kelly S."/>
            <person name="Saint-Marcoux D."/>
            <person name="Proust H."/>
            <person name="Prescott H."/>
            <person name="Dolan L."/>
        </authorList>
    </citation>
    <scope>NUCLEOTIDE SEQUENCE [LARGE SCALE GENOMIC DNA]</scope>
    <source>
        <tissue evidence="2">Whole gametophyte</tissue>
    </source>
</reference>
<proteinExistence type="predicted"/>
<dbReference type="EMBL" id="LVLJ01002889">
    <property type="protein sequence ID" value="OAE23318.1"/>
    <property type="molecule type" value="Genomic_DNA"/>
</dbReference>
<accession>A0A176VQZ7</accession>
<evidence type="ECO:0000256" key="1">
    <source>
        <dbReference type="SAM" id="MobiDB-lite"/>
    </source>
</evidence>
<comment type="caution">
    <text evidence="2">The sequence shown here is derived from an EMBL/GenBank/DDBJ whole genome shotgun (WGS) entry which is preliminary data.</text>
</comment>
<organism evidence="2 3">
    <name type="scientific">Marchantia polymorpha subsp. ruderalis</name>
    <dbReference type="NCBI Taxonomy" id="1480154"/>
    <lineage>
        <taxon>Eukaryota</taxon>
        <taxon>Viridiplantae</taxon>
        <taxon>Streptophyta</taxon>
        <taxon>Embryophyta</taxon>
        <taxon>Marchantiophyta</taxon>
        <taxon>Marchantiopsida</taxon>
        <taxon>Marchantiidae</taxon>
        <taxon>Marchantiales</taxon>
        <taxon>Marchantiaceae</taxon>
        <taxon>Marchantia</taxon>
    </lineage>
</organism>
<dbReference type="AlphaFoldDB" id="A0A176VQZ7"/>
<feature type="region of interest" description="Disordered" evidence="1">
    <location>
        <begin position="28"/>
        <end position="93"/>
    </location>
</feature>
<sequence>METYCRRSKCDTTDYVIILAEAFETSTLNRRRNDRPFDEEKTKSSRRRRRPATPSSEESSSLEESSELEDSSSSENERQRKKATGKKKGKTMAMPPKSLAAIVSQLDALVKDFADLKVHVVGGQDRRKLLSRLRANLWCTTCGKEALAPTPIPPTHISRYAPKDMATTVAQRRMVPPGDLARPPPDAHGGKTRNAAVAAVSPHYDIVRNIGEQRLNITFQQLWNDNKTYRKLLAVAMRRPRQLRPTKLPKVNHAKNEDLGPPEIEVEIYQTRRKPLEMLRNIPTTIGDVTFLLTYTILKPLMKMGYDVLIGRPWLYGARICSD</sequence>
<dbReference type="Proteomes" id="UP000077202">
    <property type="component" value="Unassembled WGS sequence"/>
</dbReference>
<keyword evidence="3" id="KW-1185">Reference proteome</keyword>
<name>A0A176VQZ7_MARPO</name>
<feature type="compositionally biased region" description="Acidic residues" evidence="1">
    <location>
        <begin position="60"/>
        <end position="72"/>
    </location>
</feature>
<evidence type="ECO:0000313" key="3">
    <source>
        <dbReference type="Proteomes" id="UP000077202"/>
    </source>
</evidence>
<feature type="compositionally biased region" description="Basic residues" evidence="1">
    <location>
        <begin position="79"/>
        <end position="90"/>
    </location>
</feature>
<evidence type="ECO:0000313" key="2">
    <source>
        <dbReference type="EMBL" id="OAE23318.1"/>
    </source>
</evidence>